<sequence>MKKFLLLLILISGCSKSEDVLRIDILGKWNGYQLTINGDDVTLDDCSNDQEIKLNKTTFLEFLNSGVGTKYVYELTTSGHEKCELVQALPFKWTINESNEEYPYILTENNWIGITHCHINDNQVEECNTYPDYDHSFKIENHVLVLNSFNNRVEKYTKGGIADPGESHYAWIHPDSIYVDTHTTR</sequence>
<protein>
    <submittedName>
        <fullName evidence="1">Uncharacterized protein</fullName>
    </submittedName>
</protein>
<name>A0A381QD13_9ZZZZ</name>
<organism evidence="1">
    <name type="scientific">marine metagenome</name>
    <dbReference type="NCBI Taxonomy" id="408172"/>
    <lineage>
        <taxon>unclassified sequences</taxon>
        <taxon>metagenomes</taxon>
        <taxon>ecological metagenomes</taxon>
    </lineage>
</organism>
<dbReference type="AlphaFoldDB" id="A0A381QD13"/>
<dbReference type="EMBL" id="UINC01001249">
    <property type="protein sequence ID" value="SUZ75553.1"/>
    <property type="molecule type" value="Genomic_DNA"/>
</dbReference>
<reference evidence="1" key="1">
    <citation type="submission" date="2018-05" db="EMBL/GenBank/DDBJ databases">
        <authorList>
            <person name="Lanie J.A."/>
            <person name="Ng W.-L."/>
            <person name="Kazmierczak K.M."/>
            <person name="Andrzejewski T.M."/>
            <person name="Davidsen T.M."/>
            <person name="Wayne K.J."/>
            <person name="Tettelin H."/>
            <person name="Glass J.I."/>
            <person name="Rusch D."/>
            <person name="Podicherti R."/>
            <person name="Tsui H.-C.T."/>
            <person name="Winkler M.E."/>
        </authorList>
    </citation>
    <scope>NUCLEOTIDE SEQUENCE</scope>
</reference>
<gene>
    <name evidence="1" type="ORF">METZ01_LOCUS28407</name>
</gene>
<proteinExistence type="predicted"/>
<accession>A0A381QD13</accession>
<evidence type="ECO:0000313" key="1">
    <source>
        <dbReference type="EMBL" id="SUZ75553.1"/>
    </source>
</evidence>